<accession>A0A1X7UW60</accession>
<protein>
    <submittedName>
        <fullName evidence="2">Uncharacterized protein</fullName>
    </submittedName>
</protein>
<sequence>VSSTWSHHLSSTSNEAVLPSGGSILSLHSLGGITLMPL</sequence>
<dbReference type="InParanoid" id="A0A1X7UW60"/>
<name>A0A1X7UW60_AMPQE</name>
<dbReference type="EnsemblMetazoa" id="Aqu2.1.32013_001">
    <property type="protein sequence ID" value="Aqu2.1.32013_001"/>
    <property type="gene ID" value="Aqu2.1.32013"/>
</dbReference>
<evidence type="ECO:0000313" key="2">
    <source>
        <dbReference type="EnsemblMetazoa" id="Aqu2.1.32013_001"/>
    </source>
</evidence>
<dbReference type="AlphaFoldDB" id="A0A1X7UW60"/>
<proteinExistence type="predicted"/>
<evidence type="ECO:0000256" key="1">
    <source>
        <dbReference type="SAM" id="MobiDB-lite"/>
    </source>
</evidence>
<organism evidence="2">
    <name type="scientific">Amphimedon queenslandica</name>
    <name type="common">Sponge</name>
    <dbReference type="NCBI Taxonomy" id="400682"/>
    <lineage>
        <taxon>Eukaryota</taxon>
        <taxon>Metazoa</taxon>
        <taxon>Porifera</taxon>
        <taxon>Demospongiae</taxon>
        <taxon>Heteroscleromorpha</taxon>
        <taxon>Haplosclerida</taxon>
        <taxon>Niphatidae</taxon>
        <taxon>Amphimedon</taxon>
    </lineage>
</organism>
<feature type="region of interest" description="Disordered" evidence="1">
    <location>
        <begin position="1"/>
        <end position="20"/>
    </location>
</feature>
<reference evidence="2" key="1">
    <citation type="submission" date="2017-05" db="UniProtKB">
        <authorList>
            <consortium name="EnsemblMetazoa"/>
        </authorList>
    </citation>
    <scope>IDENTIFICATION</scope>
</reference>